<evidence type="ECO:0000256" key="4">
    <source>
        <dbReference type="ARBA" id="ARBA00022989"/>
    </source>
</evidence>
<feature type="transmembrane region" description="Helical" evidence="6">
    <location>
        <begin position="123"/>
        <end position="141"/>
    </location>
</feature>
<feature type="transmembrane region" description="Helical" evidence="6">
    <location>
        <begin position="153"/>
        <end position="169"/>
    </location>
</feature>
<dbReference type="EMBL" id="CP053069">
    <property type="protein sequence ID" value="QJR09740.1"/>
    <property type="molecule type" value="Genomic_DNA"/>
</dbReference>
<gene>
    <name evidence="8" type="ORF">DSM104443_00790</name>
</gene>
<accession>A0A6M4GQW3</accession>
<dbReference type="RefSeq" id="WP_171089704.1">
    <property type="nucleotide sequence ID" value="NZ_CP053069.1"/>
</dbReference>
<reference evidence="8 9" key="1">
    <citation type="submission" date="2020-04" db="EMBL/GenBank/DDBJ databases">
        <title>Usitatibacter rugosus gen. nov., sp. nov. and Usitatibacter palustris sp. nov., novel members of Usitatibacteraceae fam. nov. within the order Nitrosomonadales isolated from soil.</title>
        <authorList>
            <person name="Huber K.J."/>
            <person name="Neumann-Schaal M."/>
            <person name="Geppert A."/>
            <person name="Luckner M."/>
            <person name="Wanner G."/>
            <person name="Overmann J."/>
        </authorList>
    </citation>
    <scope>NUCLEOTIDE SEQUENCE [LARGE SCALE GENOMIC DNA]</scope>
    <source>
        <strain evidence="8 9">0125_3</strain>
    </source>
</reference>
<dbReference type="InterPro" id="IPR037185">
    <property type="entry name" value="EmrE-like"/>
</dbReference>
<name>A0A6M4GQW3_9PROT</name>
<dbReference type="AlphaFoldDB" id="A0A6M4GQW3"/>
<evidence type="ECO:0000256" key="3">
    <source>
        <dbReference type="ARBA" id="ARBA00022692"/>
    </source>
</evidence>
<protein>
    <recommendedName>
        <fullName evidence="7">EamA domain-containing protein</fullName>
    </recommendedName>
</protein>
<organism evidence="8 9">
    <name type="scientific">Usitatibacter rugosus</name>
    <dbReference type="NCBI Taxonomy" id="2732067"/>
    <lineage>
        <taxon>Bacteria</taxon>
        <taxon>Pseudomonadati</taxon>
        <taxon>Pseudomonadota</taxon>
        <taxon>Betaproteobacteria</taxon>
        <taxon>Nitrosomonadales</taxon>
        <taxon>Usitatibacteraceae</taxon>
        <taxon>Usitatibacter</taxon>
    </lineage>
</organism>
<keyword evidence="9" id="KW-1185">Reference proteome</keyword>
<comment type="similarity">
    <text evidence="2">Belongs to the EamA transporter family.</text>
</comment>
<feature type="transmembrane region" description="Helical" evidence="6">
    <location>
        <begin position="9"/>
        <end position="31"/>
    </location>
</feature>
<feature type="transmembrane region" description="Helical" evidence="6">
    <location>
        <begin position="181"/>
        <end position="201"/>
    </location>
</feature>
<dbReference type="PANTHER" id="PTHR32322">
    <property type="entry name" value="INNER MEMBRANE TRANSPORTER"/>
    <property type="match status" value="1"/>
</dbReference>
<dbReference type="KEGG" id="uru:DSM104443_00790"/>
<evidence type="ECO:0000256" key="2">
    <source>
        <dbReference type="ARBA" id="ARBA00007362"/>
    </source>
</evidence>
<keyword evidence="3 6" id="KW-0812">Transmembrane</keyword>
<evidence type="ECO:0000313" key="8">
    <source>
        <dbReference type="EMBL" id="QJR09740.1"/>
    </source>
</evidence>
<dbReference type="Proteomes" id="UP000501534">
    <property type="component" value="Chromosome"/>
</dbReference>
<evidence type="ECO:0000256" key="1">
    <source>
        <dbReference type="ARBA" id="ARBA00004141"/>
    </source>
</evidence>
<evidence type="ECO:0000256" key="6">
    <source>
        <dbReference type="SAM" id="Phobius"/>
    </source>
</evidence>
<feature type="domain" description="EamA" evidence="7">
    <location>
        <begin position="8"/>
        <end position="137"/>
    </location>
</feature>
<dbReference type="Pfam" id="PF00892">
    <property type="entry name" value="EamA"/>
    <property type="match status" value="2"/>
</dbReference>
<comment type="subcellular location">
    <subcellularLocation>
        <location evidence="1">Membrane</location>
        <topology evidence="1">Multi-pass membrane protein</topology>
    </subcellularLocation>
</comment>
<dbReference type="PANTHER" id="PTHR32322:SF2">
    <property type="entry name" value="EAMA DOMAIN-CONTAINING PROTEIN"/>
    <property type="match status" value="1"/>
</dbReference>
<dbReference type="SUPFAM" id="SSF103481">
    <property type="entry name" value="Multidrug resistance efflux transporter EmrE"/>
    <property type="match status" value="2"/>
</dbReference>
<dbReference type="GO" id="GO:0016020">
    <property type="term" value="C:membrane"/>
    <property type="evidence" value="ECO:0007669"/>
    <property type="project" value="UniProtKB-SubCell"/>
</dbReference>
<sequence>MSGGSESRGLWWGFVGVVAFSLTLPATRAAVSAIEPFFLASTRSLFAAALAVCVLLVTRPRLPTREEWKGLAGAALGIVFGFPFLMTWAMQEVPSSHGAVVLAIMPLTTAMAGAWVAHERPSVGFWVVSFLGSAAVVAFALRHGGGAMTSGDLALVVAILLSSYGYAAGAKASATLGGWQAISWTLVLALPILLVLSIALYQPGLQHAPASALAGWLYVGLVSQYLGFFAWFRGLAQGGIARVGQLQLLQPFLTIAASAALLGEPLSAEELGFALVVVALVAVGRRMRVQR</sequence>
<dbReference type="InterPro" id="IPR000620">
    <property type="entry name" value="EamA_dom"/>
</dbReference>
<evidence type="ECO:0000256" key="5">
    <source>
        <dbReference type="ARBA" id="ARBA00023136"/>
    </source>
</evidence>
<keyword evidence="4 6" id="KW-1133">Transmembrane helix</keyword>
<feature type="transmembrane region" description="Helical" evidence="6">
    <location>
        <begin position="96"/>
        <end position="116"/>
    </location>
</feature>
<feature type="transmembrane region" description="Helical" evidence="6">
    <location>
        <begin position="70"/>
        <end position="90"/>
    </location>
</feature>
<evidence type="ECO:0000259" key="7">
    <source>
        <dbReference type="Pfam" id="PF00892"/>
    </source>
</evidence>
<feature type="transmembrane region" description="Helical" evidence="6">
    <location>
        <begin position="37"/>
        <end position="58"/>
    </location>
</feature>
<keyword evidence="5 6" id="KW-0472">Membrane</keyword>
<dbReference type="InterPro" id="IPR050638">
    <property type="entry name" value="AA-Vitamin_Transporters"/>
</dbReference>
<feature type="domain" description="EamA" evidence="7">
    <location>
        <begin position="150"/>
        <end position="279"/>
    </location>
</feature>
<evidence type="ECO:0000313" key="9">
    <source>
        <dbReference type="Proteomes" id="UP000501534"/>
    </source>
</evidence>
<feature type="transmembrane region" description="Helical" evidence="6">
    <location>
        <begin position="213"/>
        <end position="232"/>
    </location>
</feature>
<proteinExistence type="inferred from homology"/>